<dbReference type="InterPro" id="IPR049427">
    <property type="entry name" value="Acyl-ACP_TE_C"/>
</dbReference>
<name>A0A0M6WC34_9FIRM</name>
<evidence type="ECO:0000256" key="1">
    <source>
        <dbReference type="ARBA" id="ARBA00006500"/>
    </source>
</evidence>
<dbReference type="InterPro" id="IPR045023">
    <property type="entry name" value="FATA/B"/>
</dbReference>
<dbReference type="PANTHER" id="PTHR31727:SF6">
    <property type="entry name" value="OLEOYL-ACYL CARRIER PROTEIN THIOESTERASE 1, CHLOROPLASTIC"/>
    <property type="match status" value="1"/>
</dbReference>
<dbReference type="OrthoDB" id="9801517at2"/>
<evidence type="ECO:0000259" key="9">
    <source>
        <dbReference type="Pfam" id="PF20791"/>
    </source>
</evidence>
<keyword evidence="7" id="KW-0275">Fatty acid biosynthesis</keyword>
<organism evidence="10 12">
    <name type="scientific">Roseburia faecis</name>
    <dbReference type="NCBI Taxonomy" id="301302"/>
    <lineage>
        <taxon>Bacteria</taxon>
        <taxon>Bacillati</taxon>
        <taxon>Bacillota</taxon>
        <taxon>Clostridia</taxon>
        <taxon>Lachnospirales</taxon>
        <taxon>Lachnospiraceae</taxon>
        <taxon>Roseburia</taxon>
    </lineage>
</organism>
<dbReference type="AlphaFoldDB" id="A0A0M6WC34"/>
<keyword evidence="12" id="KW-1185">Reference proteome</keyword>
<dbReference type="PANTHER" id="PTHR31727">
    <property type="entry name" value="OLEOYL-ACYL CARRIER PROTEIN THIOESTERASE 1, CHLOROPLASTIC"/>
    <property type="match status" value="1"/>
</dbReference>
<dbReference type="Proteomes" id="UP000095495">
    <property type="component" value="Unassembled WGS sequence"/>
</dbReference>
<keyword evidence="5" id="KW-0809">Transit peptide</keyword>
<keyword evidence="4" id="KW-0276">Fatty acid metabolism</keyword>
<evidence type="ECO:0000259" key="8">
    <source>
        <dbReference type="Pfam" id="PF01643"/>
    </source>
</evidence>
<dbReference type="EMBL" id="CYXV01000005">
    <property type="protein sequence ID" value="CUM90876.1"/>
    <property type="molecule type" value="Genomic_DNA"/>
</dbReference>
<evidence type="ECO:0000313" key="12">
    <source>
        <dbReference type="Proteomes" id="UP000049979"/>
    </source>
</evidence>
<accession>A0A0M6WC34</accession>
<dbReference type="RefSeq" id="WP_055066977.1">
    <property type="nucleotide sequence ID" value="NZ_CP173697.1"/>
</dbReference>
<dbReference type="InterPro" id="IPR029069">
    <property type="entry name" value="HotDog_dom_sf"/>
</dbReference>
<dbReference type="STRING" id="301302.ERS852420_01463"/>
<evidence type="ECO:0000313" key="10">
    <source>
        <dbReference type="EMBL" id="CRL33427.1"/>
    </source>
</evidence>
<evidence type="ECO:0000256" key="4">
    <source>
        <dbReference type="ARBA" id="ARBA00022832"/>
    </source>
</evidence>
<dbReference type="Pfam" id="PF20791">
    <property type="entry name" value="Acyl-ACP_TE_C"/>
    <property type="match status" value="1"/>
</dbReference>
<keyword evidence="3" id="KW-0378">Hydrolase</keyword>
<proteinExistence type="inferred from homology"/>
<evidence type="ECO:0000313" key="11">
    <source>
        <dbReference type="EMBL" id="CUM90876.1"/>
    </source>
</evidence>
<dbReference type="SUPFAM" id="SSF54637">
    <property type="entry name" value="Thioesterase/thiol ester dehydrase-isomerase"/>
    <property type="match status" value="2"/>
</dbReference>
<reference evidence="12" key="2">
    <citation type="submission" date="2015-05" db="EMBL/GenBank/DDBJ databases">
        <authorList>
            <consortium name="Pathogen Informatics"/>
        </authorList>
    </citation>
    <scope>NUCLEOTIDE SEQUENCE [LARGE SCALE GENOMIC DNA]</scope>
    <source>
        <strain evidence="11 13">2789STDY5608863</strain>
        <strain evidence="12">M72</strain>
    </source>
</reference>
<dbReference type="Gene3D" id="3.10.129.10">
    <property type="entry name" value="Hotdog Thioesterase"/>
    <property type="match status" value="1"/>
</dbReference>
<dbReference type="CDD" id="cd00586">
    <property type="entry name" value="4HBT"/>
    <property type="match status" value="1"/>
</dbReference>
<dbReference type="GO" id="GO:0000036">
    <property type="term" value="F:acyl carrier activity"/>
    <property type="evidence" value="ECO:0007669"/>
    <property type="project" value="TreeGrafter"/>
</dbReference>
<protein>
    <submittedName>
        <fullName evidence="10">Acyl-ACP thioesterase</fullName>
    </submittedName>
</protein>
<keyword evidence="6" id="KW-0443">Lipid metabolism</keyword>
<evidence type="ECO:0000256" key="6">
    <source>
        <dbReference type="ARBA" id="ARBA00023098"/>
    </source>
</evidence>
<dbReference type="InterPro" id="IPR002864">
    <property type="entry name" value="Acyl-ACP_thioesterase_NHD"/>
</dbReference>
<dbReference type="GO" id="GO:0016297">
    <property type="term" value="F:fatty acyl-[ACP] hydrolase activity"/>
    <property type="evidence" value="ECO:0007669"/>
    <property type="project" value="InterPro"/>
</dbReference>
<evidence type="ECO:0000256" key="2">
    <source>
        <dbReference type="ARBA" id="ARBA00022516"/>
    </source>
</evidence>
<feature type="domain" description="Acyl-ACP thioesterase-like C-terminal" evidence="9">
    <location>
        <begin position="155"/>
        <end position="199"/>
    </location>
</feature>
<reference evidence="10" key="1">
    <citation type="submission" date="2015-05" db="EMBL/GenBank/DDBJ databases">
        <authorList>
            <person name="Wang D.B."/>
            <person name="Wang M."/>
        </authorList>
    </citation>
    <scope>NUCLEOTIDE SEQUENCE [LARGE SCALE GENOMIC DNA]</scope>
    <source>
        <strain evidence="10">M72</strain>
    </source>
</reference>
<evidence type="ECO:0000313" key="13">
    <source>
        <dbReference type="Proteomes" id="UP000095495"/>
    </source>
</evidence>
<dbReference type="Proteomes" id="UP000049979">
    <property type="component" value="Unassembled WGS sequence"/>
</dbReference>
<evidence type="ECO:0000256" key="3">
    <source>
        <dbReference type="ARBA" id="ARBA00022801"/>
    </source>
</evidence>
<dbReference type="Pfam" id="PF01643">
    <property type="entry name" value="Acyl-ACP_TE"/>
    <property type="match status" value="1"/>
</dbReference>
<dbReference type="EMBL" id="CVRR01000005">
    <property type="protein sequence ID" value="CRL33427.1"/>
    <property type="molecule type" value="Genomic_DNA"/>
</dbReference>
<sequence length="235" mass="27327">MYEFDSRVRYSETDAQGRMTWLALMDYFQDCSVFHSEAVNLGVEVWTDAQKAWILSSWQICLNRMPRLGEQITTQTWAYGMKGFYGYRNFSMNGRDGERMAYANSVWVLMDTKKGIPVRVTKEISDAYGLDPQLPMQCSERKIMLPEKYEEKDSLVVPSYFIDTNHHMNNTRYVQVAMEYVPKEFRTMEVRVEYKKAAMCRDVIVPHVTIEDPRVTVALCAPDGQLYAVVVFLKA</sequence>
<evidence type="ECO:0000256" key="7">
    <source>
        <dbReference type="ARBA" id="ARBA00023160"/>
    </source>
</evidence>
<gene>
    <name evidence="11" type="ORF">ERS852420_01463</name>
    <name evidence="10" type="ORF">M72_02021</name>
</gene>
<evidence type="ECO:0000256" key="5">
    <source>
        <dbReference type="ARBA" id="ARBA00022946"/>
    </source>
</evidence>
<keyword evidence="2" id="KW-0444">Lipid biosynthesis</keyword>
<feature type="domain" description="Acyl-ACP thioesterase N-terminal hotdog" evidence="8">
    <location>
        <begin position="7"/>
        <end position="128"/>
    </location>
</feature>
<comment type="similarity">
    <text evidence="1">Belongs to the acyl-ACP thioesterase family.</text>
</comment>